<dbReference type="SUPFAM" id="SSF100879">
    <property type="entry name" value="Lesion bypass DNA polymerase (Y-family), little finger domain"/>
    <property type="match status" value="1"/>
</dbReference>
<keyword evidence="6 15" id="KW-0548">Nucleotidyltransferase</keyword>
<dbReference type="Gene3D" id="3.30.1490.100">
    <property type="entry name" value="DNA polymerase, Y-family, little finger domain"/>
    <property type="match status" value="1"/>
</dbReference>
<evidence type="ECO:0000256" key="14">
    <source>
        <dbReference type="ARBA" id="ARBA00049244"/>
    </source>
</evidence>
<dbReference type="Gene3D" id="3.40.1170.60">
    <property type="match status" value="1"/>
</dbReference>
<evidence type="ECO:0000256" key="9">
    <source>
        <dbReference type="ARBA" id="ARBA00022763"/>
    </source>
</evidence>
<dbReference type="GO" id="GO:0000287">
    <property type="term" value="F:magnesium ion binding"/>
    <property type="evidence" value="ECO:0007669"/>
    <property type="project" value="UniProtKB-UniRule"/>
</dbReference>
<dbReference type="InterPro" id="IPR036775">
    <property type="entry name" value="DNA_pol_Y-fam_lit_finger_sf"/>
</dbReference>
<dbReference type="Pfam" id="PF11798">
    <property type="entry name" value="IMS_HHH"/>
    <property type="match status" value="1"/>
</dbReference>
<dbReference type="Pfam" id="PF11799">
    <property type="entry name" value="IMS_C"/>
    <property type="match status" value="1"/>
</dbReference>
<keyword evidence="9 15" id="KW-0227">DNA damage</keyword>
<dbReference type="PANTHER" id="PTHR11076:SF33">
    <property type="entry name" value="DNA POLYMERASE KAPPA"/>
    <property type="match status" value="1"/>
</dbReference>
<dbReference type="NCBIfam" id="NF002677">
    <property type="entry name" value="PRK02406.1"/>
    <property type="match status" value="1"/>
</dbReference>
<feature type="binding site" evidence="15">
    <location>
        <position position="142"/>
    </location>
    <ligand>
        <name>Mg(2+)</name>
        <dbReference type="ChEBI" id="CHEBI:18420"/>
    </ligand>
</feature>
<proteinExistence type="inferred from homology"/>
<dbReference type="InterPro" id="IPR024728">
    <property type="entry name" value="PolY_HhH_motif"/>
</dbReference>
<dbReference type="GO" id="GO:0009432">
    <property type="term" value="P:SOS response"/>
    <property type="evidence" value="ECO:0007669"/>
    <property type="project" value="TreeGrafter"/>
</dbReference>
<evidence type="ECO:0000256" key="2">
    <source>
        <dbReference type="ARBA" id="ARBA00010945"/>
    </source>
</evidence>
<comment type="cofactor">
    <cofactor evidence="15">
        <name>Mg(2+)</name>
        <dbReference type="ChEBI" id="CHEBI:18420"/>
    </cofactor>
    <text evidence="15">Binds 2 magnesium ions per subunit.</text>
</comment>
<evidence type="ECO:0000256" key="15">
    <source>
        <dbReference type="HAMAP-Rule" id="MF_01113"/>
    </source>
</evidence>
<keyword evidence="7 15" id="KW-0235">DNA replication</keyword>
<dbReference type="Proteomes" id="UP000044806">
    <property type="component" value="Unassembled WGS sequence"/>
</dbReference>
<keyword evidence="4 15" id="KW-0963">Cytoplasm</keyword>
<evidence type="ECO:0000256" key="16">
    <source>
        <dbReference type="SAM" id="Phobius"/>
    </source>
</evidence>
<evidence type="ECO:0000256" key="10">
    <source>
        <dbReference type="ARBA" id="ARBA00022842"/>
    </source>
</evidence>
<comment type="function">
    <text evidence="15">Poorly processive, error-prone DNA polymerase involved in untargeted mutagenesis. Copies undamaged DNA at stalled replication forks, which arise in vivo from mismatched or misaligned primer ends. These misaligned primers can be extended by PolIV. Exhibits no 3'-5' exonuclease (proofreading) activity. May be involved in translesional synthesis, in conjunction with the beta clamp from PolIII.</text>
</comment>
<protein>
    <recommendedName>
        <fullName evidence="15">DNA polymerase IV</fullName>
        <shortName evidence="15">Pol IV</shortName>
        <ecNumber evidence="15">2.7.7.7</ecNumber>
    </recommendedName>
</protein>
<evidence type="ECO:0000256" key="1">
    <source>
        <dbReference type="ARBA" id="ARBA00004496"/>
    </source>
</evidence>
<keyword evidence="8 15" id="KW-0479">Metal-binding</keyword>
<keyword evidence="16" id="KW-0812">Transmembrane</keyword>
<dbReference type="FunFam" id="3.30.1490.100:FF:000002">
    <property type="entry name" value="DNA polymerase IV"/>
    <property type="match status" value="1"/>
</dbReference>
<keyword evidence="16" id="KW-1133">Transmembrane helix</keyword>
<evidence type="ECO:0000313" key="18">
    <source>
        <dbReference type="EMBL" id="CRZ94931.1"/>
    </source>
</evidence>
<evidence type="ECO:0000313" key="19">
    <source>
        <dbReference type="Proteomes" id="UP000044806"/>
    </source>
</evidence>
<feature type="transmembrane region" description="Helical" evidence="16">
    <location>
        <begin position="12"/>
        <end position="34"/>
    </location>
</feature>
<comment type="subunit">
    <text evidence="15">Monomer.</text>
</comment>
<keyword evidence="5 15" id="KW-0808">Transferase</keyword>
<name>A0A655P545_VIBCL</name>
<dbReference type="Gene3D" id="3.30.70.270">
    <property type="match status" value="1"/>
</dbReference>
<feature type="active site" evidence="15">
    <location>
        <position position="143"/>
    </location>
</feature>
<keyword evidence="13 15" id="KW-0234">DNA repair</keyword>
<dbReference type="GO" id="GO:0003684">
    <property type="term" value="F:damaged DNA binding"/>
    <property type="evidence" value="ECO:0007669"/>
    <property type="project" value="InterPro"/>
</dbReference>
<keyword evidence="3 15" id="KW-0515">Mutator protein</keyword>
<evidence type="ECO:0000256" key="13">
    <source>
        <dbReference type="ARBA" id="ARBA00023204"/>
    </source>
</evidence>
<evidence type="ECO:0000256" key="6">
    <source>
        <dbReference type="ARBA" id="ARBA00022695"/>
    </source>
</evidence>
<dbReference type="PANTHER" id="PTHR11076">
    <property type="entry name" value="DNA REPAIR POLYMERASE UMUC / TRANSFERASE FAMILY MEMBER"/>
    <property type="match status" value="1"/>
</dbReference>
<comment type="similarity">
    <text evidence="2 15">Belongs to the DNA polymerase type-Y family.</text>
</comment>
<dbReference type="InterPro" id="IPR043502">
    <property type="entry name" value="DNA/RNA_pol_sf"/>
</dbReference>
<dbReference type="FunFam" id="3.30.70.270:FF:000002">
    <property type="entry name" value="DNA polymerase IV"/>
    <property type="match status" value="1"/>
</dbReference>
<dbReference type="EMBL" id="CWOW01000002">
    <property type="protein sequence ID" value="CRZ94931.1"/>
    <property type="molecule type" value="Genomic_DNA"/>
</dbReference>
<dbReference type="GO" id="GO:0003887">
    <property type="term" value="F:DNA-directed DNA polymerase activity"/>
    <property type="evidence" value="ECO:0007669"/>
    <property type="project" value="UniProtKB-UniRule"/>
</dbReference>
<dbReference type="InterPro" id="IPR001126">
    <property type="entry name" value="UmuC"/>
</dbReference>
<dbReference type="AlphaFoldDB" id="A0A655P545"/>
<evidence type="ECO:0000256" key="8">
    <source>
        <dbReference type="ARBA" id="ARBA00022723"/>
    </source>
</evidence>
<evidence type="ECO:0000256" key="3">
    <source>
        <dbReference type="ARBA" id="ARBA00022457"/>
    </source>
</evidence>
<keyword evidence="10 15" id="KW-0460">Magnesium</keyword>
<comment type="subcellular location">
    <subcellularLocation>
        <location evidence="1 15">Cytoplasm</location>
    </subcellularLocation>
</comment>
<evidence type="ECO:0000256" key="11">
    <source>
        <dbReference type="ARBA" id="ARBA00022932"/>
    </source>
</evidence>
<reference evidence="18 19" key="1">
    <citation type="submission" date="2015-07" db="EMBL/GenBank/DDBJ databases">
        <authorList>
            <consortium name="Pathogen Informatics"/>
        </authorList>
    </citation>
    <scope>NUCLEOTIDE SEQUENCE [LARGE SCALE GENOMIC DNA]</scope>
    <source>
        <strain evidence="18 19">A51</strain>
    </source>
</reference>
<evidence type="ECO:0000256" key="7">
    <source>
        <dbReference type="ARBA" id="ARBA00022705"/>
    </source>
</evidence>
<dbReference type="CDD" id="cd03586">
    <property type="entry name" value="PolY_Pol_IV_kappa"/>
    <property type="match status" value="1"/>
</dbReference>
<dbReference type="InterPro" id="IPR022880">
    <property type="entry name" value="DNApol_IV"/>
</dbReference>
<evidence type="ECO:0000256" key="12">
    <source>
        <dbReference type="ARBA" id="ARBA00023125"/>
    </source>
</evidence>
<keyword evidence="16" id="KW-0472">Membrane</keyword>
<dbReference type="Gene3D" id="1.10.150.20">
    <property type="entry name" value="5' to 3' exonuclease, C-terminal subdomain"/>
    <property type="match status" value="1"/>
</dbReference>
<dbReference type="GO" id="GO:0006281">
    <property type="term" value="P:DNA repair"/>
    <property type="evidence" value="ECO:0007669"/>
    <property type="project" value="UniProtKB-UniRule"/>
</dbReference>
<dbReference type="SUPFAM" id="SSF56672">
    <property type="entry name" value="DNA/RNA polymerases"/>
    <property type="match status" value="1"/>
</dbReference>
<evidence type="ECO:0000256" key="4">
    <source>
        <dbReference type="ARBA" id="ARBA00022490"/>
    </source>
</evidence>
<dbReference type="EC" id="2.7.7.7" evidence="15"/>
<dbReference type="FunFam" id="3.40.1170.60:FF:000001">
    <property type="entry name" value="DNA polymerase IV"/>
    <property type="match status" value="1"/>
</dbReference>
<feature type="site" description="Substrate discrimination" evidence="15">
    <location>
        <position position="52"/>
    </location>
</feature>
<dbReference type="GO" id="GO:0042276">
    <property type="term" value="P:error-prone translesion synthesis"/>
    <property type="evidence" value="ECO:0007669"/>
    <property type="project" value="TreeGrafter"/>
</dbReference>
<dbReference type="PROSITE" id="PS50173">
    <property type="entry name" value="UMUC"/>
    <property type="match status" value="1"/>
</dbReference>
<dbReference type="InterPro" id="IPR017961">
    <property type="entry name" value="DNA_pol_Y-fam_little_finger"/>
</dbReference>
<evidence type="ECO:0000256" key="5">
    <source>
        <dbReference type="ARBA" id="ARBA00022679"/>
    </source>
</evidence>
<dbReference type="InterPro" id="IPR050116">
    <property type="entry name" value="DNA_polymerase-Y"/>
</dbReference>
<feature type="binding site" evidence="15">
    <location>
        <position position="47"/>
    </location>
    <ligand>
        <name>Mg(2+)</name>
        <dbReference type="ChEBI" id="CHEBI:18420"/>
    </ligand>
</feature>
<sequence length="395" mass="45011">MLSHQKARSGGLFVYQTFLIDGLLLYCLCIQYWWAMQDRIRKIIHVDMDCFFAAVEMRDNPAYREIALAVGGHEKQRGVISTCNYQARKFGVRSAMPTAQALKLCPQLHVVPGRMSVYKSVSQQIQTIFQRYTSLIEPLSLDEAYLDVSESTAYQGSATLIAQAIRRDIWQELNLTASAGVAPIKFLAKVASDLNKPNGLYVVTPDKVQEMVDSLPLEKIPGVGKVALEKLHQAGLYVGADVRRADYRKLLHQFGRLGASLWKKSHGIDEREVVTERERKSVGVEYTFSQNISTFQECWQVIEQKLYPELDARLSRAHPQRGIIKQGIKVKFADFQQTTIEHVHPALELDYFHELLEQVLTRQQGREIRLLGLSVMLKPELQMKQLSMFPSDGWQ</sequence>
<evidence type="ECO:0000259" key="17">
    <source>
        <dbReference type="PROSITE" id="PS50173"/>
    </source>
</evidence>
<dbReference type="GO" id="GO:0005829">
    <property type="term" value="C:cytosol"/>
    <property type="evidence" value="ECO:0007669"/>
    <property type="project" value="TreeGrafter"/>
</dbReference>
<accession>A0A655P545</accession>
<comment type="catalytic activity">
    <reaction evidence="14 15">
        <text>DNA(n) + a 2'-deoxyribonucleoside 5'-triphosphate = DNA(n+1) + diphosphate</text>
        <dbReference type="Rhea" id="RHEA:22508"/>
        <dbReference type="Rhea" id="RHEA-COMP:17339"/>
        <dbReference type="Rhea" id="RHEA-COMP:17340"/>
        <dbReference type="ChEBI" id="CHEBI:33019"/>
        <dbReference type="ChEBI" id="CHEBI:61560"/>
        <dbReference type="ChEBI" id="CHEBI:173112"/>
        <dbReference type="EC" id="2.7.7.7"/>
    </reaction>
</comment>
<organism evidence="18 19">
    <name type="scientific">Vibrio cholerae</name>
    <dbReference type="NCBI Taxonomy" id="666"/>
    <lineage>
        <taxon>Bacteria</taxon>
        <taxon>Pseudomonadati</taxon>
        <taxon>Pseudomonadota</taxon>
        <taxon>Gammaproteobacteria</taxon>
        <taxon>Vibrionales</taxon>
        <taxon>Vibrionaceae</taxon>
        <taxon>Vibrio</taxon>
    </lineage>
</organism>
<gene>
    <name evidence="15 18" type="primary">dinB</name>
    <name evidence="18" type="ORF">ERS013165_00612</name>
</gene>
<keyword evidence="12 15" id="KW-0238">DNA-binding</keyword>
<feature type="domain" description="UmuC" evidence="17">
    <location>
        <begin position="43"/>
        <end position="224"/>
    </location>
</feature>
<keyword evidence="11 15" id="KW-0239">DNA-directed DNA polymerase</keyword>
<dbReference type="HAMAP" id="MF_01113">
    <property type="entry name" value="DNApol_IV"/>
    <property type="match status" value="1"/>
</dbReference>
<dbReference type="GO" id="GO:0006261">
    <property type="term" value="P:DNA-templated DNA replication"/>
    <property type="evidence" value="ECO:0007669"/>
    <property type="project" value="UniProtKB-UniRule"/>
</dbReference>
<dbReference type="Pfam" id="PF00817">
    <property type="entry name" value="IMS"/>
    <property type="match status" value="1"/>
</dbReference>
<dbReference type="InterPro" id="IPR043128">
    <property type="entry name" value="Rev_trsase/Diguanyl_cyclase"/>
</dbReference>